<accession>A0A433XL92</accession>
<dbReference type="GO" id="GO:0005886">
    <property type="term" value="C:plasma membrane"/>
    <property type="evidence" value="ECO:0007669"/>
    <property type="project" value="TreeGrafter"/>
</dbReference>
<dbReference type="Proteomes" id="UP000281547">
    <property type="component" value="Unassembled WGS sequence"/>
</dbReference>
<gene>
    <name evidence="6" type="ORF">EMQ25_02520</name>
</gene>
<evidence type="ECO:0000256" key="3">
    <source>
        <dbReference type="ARBA" id="ARBA00022741"/>
    </source>
</evidence>
<name>A0A433XL92_9HYPH</name>
<keyword evidence="4 6" id="KW-0067">ATP-binding</keyword>
<organism evidence="6 7">
    <name type="scientific">Arsenicitalea aurantiaca</name>
    <dbReference type="NCBI Taxonomy" id="1783274"/>
    <lineage>
        <taxon>Bacteria</taxon>
        <taxon>Pseudomonadati</taxon>
        <taxon>Pseudomonadota</taxon>
        <taxon>Alphaproteobacteria</taxon>
        <taxon>Hyphomicrobiales</taxon>
        <taxon>Devosiaceae</taxon>
        <taxon>Arsenicitalea</taxon>
    </lineage>
</organism>
<keyword evidence="2" id="KW-0813">Transport</keyword>
<dbReference type="InterPro" id="IPR003593">
    <property type="entry name" value="AAA+_ATPase"/>
</dbReference>
<dbReference type="InterPro" id="IPR015854">
    <property type="entry name" value="ABC_transpr_LolD-like"/>
</dbReference>
<evidence type="ECO:0000313" key="6">
    <source>
        <dbReference type="EMBL" id="RUT34852.1"/>
    </source>
</evidence>
<reference evidence="6 7" key="1">
    <citation type="journal article" date="2016" name="Int. J. Syst. Evol. Microbiol.">
        <title>Arsenicitalea aurantiaca gen. nov., sp. nov., a new member of the family Hyphomicrobiaceae, isolated from high-arsenic sediment.</title>
        <authorList>
            <person name="Mu Y."/>
            <person name="Zhou L."/>
            <person name="Zeng X.C."/>
            <person name="Liu L."/>
            <person name="Pan Y."/>
            <person name="Chen X."/>
            <person name="Wang J."/>
            <person name="Li S."/>
            <person name="Li W.J."/>
            <person name="Wang Y."/>
        </authorList>
    </citation>
    <scope>NUCLEOTIDE SEQUENCE [LARGE SCALE GENOMIC DNA]</scope>
    <source>
        <strain evidence="6 7">42-50</strain>
    </source>
</reference>
<protein>
    <submittedName>
        <fullName evidence="6">ABC transporter ATP-binding protein</fullName>
    </submittedName>
</protein>
<dbReference type="GO" id="GO:0005524">
    <property type="term" value="F:ATP binding"/>
    <property type="evidence" value="ECO:0007669"/>
    <property type="project" value="UniProtKB-KW"/>
</dbReference>
<dbReference type="PROSITE" id="PS50893">
    <property type="entry name" value="ABC_TRANSPORTER_2"/>
    <property type="match status" value="1"/>
</dbReference>
<dbReference type="PANTHER" id="PTHR24220:SF659">
    <property type="entry name" value="TRANSPORTER, PUTATIVE-RELATED"/>
    <property type="match status" value="1"/>
</dbReference>
<comment type="similarity">
    <text evidence="1">Belongs to the ABC transporter superfamily.</text>
</comment>
<dbReference type="RefSeq" id="WP_127186972.1">
    <property type="nucleotide sequence ID" value="NZ_RZNJ01000001.1"/>
</dbReference>
<sequence length="236" mass="25142">MDFKPPRPPAIATEGLNLRLASGQSELHILRDVTFRIEAGEVVAVVGPSGSGKTSLLMVLAGLERATSGSVEVAGTPITGLDEDRLALFRRDTLGILFQNFHLIGSMTALENVMLALEIAEDPRPLAELEKASKTALEAVGLGDRLGHLPSALSGGEQQRVGLARAIVNRPRLLLADEPTGNLDQATGGRIIDLIFSLARENDMAVMLITHDPRLAAKADRQLEMACGRLGERADA</sequence>
<dbReference type="CDD" id="cd03255">
    <property type="entry name" value="ABC_MJ0796_LolCDE_FtsE"/>
    <property type="match status" value="1"/>
</dbReference>
<dbReference type="SMART" id="SM00382">
    <property type="entry name" value="AAA"/>
    <property type="match status" value="1"/>
</dbReference>
<dbReference type="EMBL" id="RZNJ01000001">
    <property type="protein sequence ID" value="RUT34852.1"/>
    <property type="molecule type" value="Genomic_DNA"/>
</dbReference>
<keyword evidence="7" id="KW-1185">Reference proteome</keyword>
<dbReference type="Pfam" id="PF00005">
    <property type="entry name" value="ABC_tran"/>
    <property type="match status" value="1"/>
</dbReference>
<dbReference type="PANTHER" id="PTHR24220">
    <property type="entry name" value="IMPORT ATP-BINDING PROTEIN"/>
    <property type="match status" value="1"/>
</dbReference>
<evidence type="ECO:0000256" key="4">
    <source>
        <dbReference type="ARBA" id="ARBA00022840"/>
    </source>
</evidence>
<dbReference type="OrthoDB" id="9802264at2"/>
<dbReference type="GO" id="GO:0016887">
    <property type="term" value="F:ATP hydrolysis activity"/>
    <property type="evidence" value="ECO:0007669"/>
    <property type="project" value="InterPro"/>
</dbReference>
<dbReference type="GO" id="GO:0022857">
    <property type="term" value="F:transmembrane transporter activity"/>
    <property type="evidence" value="ECO:0007669"/>
    <property type="project" value="TreeGrafter"/>
</dbReference>
<keyword evidence="3" id="KW-0547">Nucleotide-binding</keyword>
<evidence type="ECO:0000259" key="5">
    <source>
        <dbReference type="PROSITE" id="PS50893"/>
    </source>
</evidence>
<dbReference type="InterPro" id="IPR003439">
    <property type="entry name" value="ABC_transporter-like_ATP-bd"/>
</dbReference>
<evidence type="ECO:0000313" key="7">
    <source>
        <dbReference type="Proteomes" id="UP000281547"/>
    </source>
</evidence>
<evidence type="ECO:0000256" key="2">
    <source>
        <dbReference type="ARBA" id="ARBA00022448"/>
    </source>
</evidence>
<dbReference type="PROSITE" id="PS00211">
    <property type="entry name" value="ABC_TRANSPORTER_1"/>
    <property type="match status" value="1"/>
</dbReference>
<dbReference type="AlphaFoldDB" id="A0A433XL92"/>
<dbReference type="InterPro" id="IPR027417">
    <property type="entry name" value="P-loop_NTPase"/>
</dbReference>
<feature type="domain" description="ABC transporter" evidence="5">
    <location>
        <begin position="11"/>
        <end position="236"/>
    </location>
</feature>
<proteinExistence type="inferred from homology"/>
<dbReference type="InterPro" id="IPR017871">
    <property type="entry name" value="ABC_transporter-like_CS"/>
</dbReference>
<comment type="caution">
    <text evidence="6">The sequence shown here is derived from an EMBL/GenBank/DDBJ whole genome shotgun (WGS) entry which is preliminary data.</text>
</comment>
<dbReference type="Gene3D" id="3.40.50.300">
    <property type="entry name" value="P-loop containing nucleotide triphosphate hydrolases"/>
    <property type="match status" value="1"/>
</dbReference>
<dbReference type="SUPFAM" id="SSF52540">
    <property type="entry name" value="P-loop containing nucleoside triphosphate hydrolases"/>
    <property type="match status" value="1"/>
</dbReference>
<evidence type="ECO:0000256" key="1">
    <source>
        <dbReference type="ARBA" id="ARBA00005417"/>
    </source>
</evidence>
<dbReference type="InterPro" id="IPR017911">
    <property type="entry name" value="MacB-like_ATP-bd"/>
</dbReference>